<accession>A0A1H9CWV5</accession>
<evidence type="ECO:0000256" key="1">
    <source>
        <dbReference type="ARBA" id="ARBA00022517"/>
    </source>
</evidence>
<feature type="binding site" evidence="7">
    <location>
        <position position="10"/>
    </location>
    <ligand>
        <name>ATP</name>
        <dbReference type="ChEBI" id="CHEBI:30616"/>
    </ligand>
</feature>
<dbReference type="GO" id="GO:0004017">
    <property type="term" value="F:AMP kinase activity"/>
    <property type="evidence" value="ECO:0007669"/>
    <property type="project" value="UniProtKB-UniRule"/>
</dbReference>
<organism evidence="9 10">
    <name type="scientific">Natrinema salaciae</name>
    <dbReference type="NCBI Taxonomy" id="1186196"/>
    <lineage>
        <taxon>Archaea</taxon>
        <taxon>Methanobacteriati</taxon>
        <taxon>Methanobacteriota</taxon>
        <taxon>Stenosarchaea group</taxon>
        <taxon>Halobacteria</taxon>
        <taxon>Halobacteriales</taxon>
        <taxon>Natrialbaceae</taxon>
        <taxon>Natrinema</taxon>
    </lineage>
</organism>
<evidence type="ECO:0000256" key="2">
    <source>
        <dbReference type="ARBA" id="ARBA00022552"/>
    </source>
</evidence>
<comment type="function">
    <text evidence="7">Broad-specificity nucleoside monophosphate (NMP) kinase that catalyzes the reversible transfer of the terminal phosphate group between nucleoside triphosphates and monophosphates. Has also ATPase activity. Involved in the late maturation steps of the 30S ribosomal particles, specifically 16S rRNA maturation. While NMP activity is not required for ribosome maturation, ATPase activity is. Associates transiently with small ribosomal subunit protein uS11. ATP hydrolysis breaks the interaction with uS11. May temporarily remove uS11 from the ribosome to enable a conformational change of the ribosomal RNA that is needed for the final maturation step of the small ribosomal subunit.</text>
</comment>
<dbReference type="OrthoDB" id="8730at2157"/>
<dbReference type="PANTHER" id="PTHR12595:SF0">
    <property type="entry name" value="ADENYLATE KINASE ISOENZYME 6"/>
    <property type="match status" value="1"/>
</dbReference>
<keyword evidence="5 7" id="KW-0418">Kinase</keyword>
<evidence type="ECO:0000256" key="3">
    <source>
        <dbReference type="ARBA" id="ARBA00022679"/>
    </source>
</evidence>
<evidence type="ECO:0000256" key="6">
    <source>
        <dbReference type="ARBA" id="ARBA00022840"/>
    </source>
</evidence>
<feature type="binding site" evidence="7">
    <location>
        <position position="111"/>
    </location>
    <ligand>
        <name>ATP</name>
        <dbReference type="ChEBI" id="CHEBI:30616"/>
    </ligand>
</feature>
<keyword evidence="2 7" id="KW-0698">rRNA processing</keyword>
<comment type="subunit">
    <text evidence="7">Interacts with uS11. Not a structural component of 40S pre-ribosomes, but transiently interacts with them by binding to uS11.</text>
</comment>
<keyword evidence="1 7" id="KW-0690">Ribosome biogenesis</keyword>
<dbReference type="EC" id="2.7.4.3" evidence="7"/>
<feature type="binding site" evidence="7">
    <location>
        <position position="14"/>
    </location>
    <ligand>
        <name>ATP</name>
        <dbReference type="ChEBI" id="CHEBI:30616"/>
    </ligand>
</feature>
<keyword evidence="3 7" id="KW-0808">Transferase</keyword>
<evidence type="ECO:0000256" key="7">
    <source>
        <dbReference type="HAMAP-Rule" id="MF_00039"/>
    </source>
</evidence>
<dbReference type="InterPro" id="IPR027417">
    <property type="entry name" value="P-loop_NTPase"/>
</dbReference>
<comment type="catalytic activity">
    <reaction evidence="7">
        <text>ATP + H2O = ADP + phosphate + H(+)</text>
        <dbReference type="Rhea" id="RHEA:13065"/>
        <dbReference type="ChEBI" id="CHEBI:15377"/>
        <dbReference type="ChEBI" id="CHEBI:15378"/>
        <dbReference type="ChEBI" id="CHEBI:30616"/>
        <dbReference type="ChEBI" id="CHEBI:43474"/>
        <dbReference type="ChEBI" id="CHEBI:456216"/>
    </reaction>
</comment>
<dbReference type="STRING" id="1186196.SAMN04489841_1181"/>
<comment type="catalytic activity">
    <reaction evidence="7">
        <text>AMP + ATP = 2 ADP</text>
        <dbReference type="Rhea" id="RHEA:12973"/>
        <dbReference type="ChEBI" id="CHEBI:30616"/>
        <dbReference type="ChEBI" id="CHEBI:456215"/>
        <dbReference type="ChEBI" id="CHEBI:456216"/>
        <dbReference type="EC" id="2.7.4.3"/>
    </reaction>
</comment>
<dbReference type="Gene3D" id="3.40.50.300">
    <property type="entry name" value="P-loop containing nucleotide triphosphate hydrolases"/>
    <property type="match status" value="1"/>
</dbReference>
<dbReference type="GO" id="GO:0006364">
    <property type="term" value="P:rRNA processing"/>
    <property type="evidence" value="ECO:0007669"/>
    <property type="project" value="UniProtKB-KW"/>
</dbReference>
<dbReference type="SUPFAM" id="SSF52540">
    <property type="entry name" value="P-loop containing nucleoside triphosphate hydrolases"/>
    <property type="match status" value="1"/>
</dbReference>
<sequence length="182" mass="19626">MRVAVTGTPGTGKTTATELLASRSSDSGADDDSHPDLEVIHLNRVLEDDGLYTEVDTDRDSKVADLAAIGEWLEGRDEVVIESHLAHHFDADRVAVLRCRPETLEERLLERGETAAKARENAESEALDVILSEAVDEHGLESVYEIDTTDREPAAVADELAAVAAGERDPSAGDVDFVGYLT</sequence>
<dbReference type="HAMAP" id="MF_00039">
    <property type="entry name" value="Adenylate_kinase_AK6"/>
    <property type="match status" value="1"/>
</dbReference>
<name>A0A1H9CWV5_9EURY</name>
<keyword evidence="6 7" id="KW-0067">ATP-binding</keyword>
<feature type="binding site" evidence="7">
    <location>
        <position position="12"/>
    </location>
    <ligand>
        <name>ATP</name>
        <dbReference type="ChEBI" id="CHEBI:30616"/>
    </ligand>
</feature>
<dbReference type="EMBL" id="FOFD01000001">
    <property type="protein sequence ID" value="SEQ05716.1"/>
    <property type="molecule type" value="Genomic_DNA"/>
</dbReference>
<dbReference type="RefSeq" id="WP_090614617.1">
    <property type="nucleotide sequence ID" value="NZ_FOFD01000001.1"/>
</dbReference>
<dbReference type="GO" id="GO:0016887">
    <property type="term" value="F:ATP hydrolysis activity"/>
    <property type="evidence" value="ECO:0007669"/>
    <property type="project" value="InterPro"/>
</dbReference>
<gene>
    <name evidence="9" type="ORF">SAMN04489841_1181</name>
</gene>
<evidence type="ECO:0000313" key="9">
    <source>
        <dbReference type="EMBL" id="SEQ05716.1"/>
    </source>
</evidence>
<evidence type="ECO:0000256" key="8">
    <source>
        <dbReference type="SAM" id="MobiDB-lite"/>
    </source>
</evidence>
<evidence type="ECO:0000313" key="10">
    <source>
        <dbReference type="Proteomes" id="UP000199114"/>
    </source>
</evidence>
<feature type="binding site" evidence="7">
    <location>
        <position position="13"/>
    </location>
    <ligand>
        <name>ATP</name>
        <dbReference type="ChEBI" id="CHEBI:30616"/>
    </ligand>
</feature>
<dbReference type="Pfam" id="PF13238">
    <property type="entry name" value="AAA_18"/>
    <property type="match status" value="1"/>
</dbReference>
<keyword evidence="4 7" id="KW-0547">Nucleotide-binding</keyword>
<evidence type="ECO:0000256" key="4">
    <source>
        <dbReference type="ARBA" id="ARBA00022741"/>
    </source>
</evidence>
<reference evidence="10" key="1">
    <citation type="submission" date="2016-10" db="EMBL/GenBank/DDBJ databases">
        <authorList>
            <person name="Varghese N."/>
            <person name="Submissions S."/>
        </authorList>
    </citation>
    <scope>NUCLEOTIDE SEQUENCE [LARGE SCALE GENOMIC DNA]</scope>
    <source>
        <strain evidence="10">DSM 25055</strain>
    </source>
</reference>
<feature type="region of interest" description="Disordered" evidence="8">
    <location>
        <begin position="1"/>
        <end position="35"/>
    </location>
</feature>
<keyword evidence="10" id="KW-1185">Reference proteome</keyword>
<evidence type="ECO:0000256" key="5">
    <source>
        <dbReference type="ARBA" id="ARBA00022777"/>
    </source>
</evidence>
<dbReference type="PANTHER" id="PTHR12595">
    <property type="entry name" value="POS9-ACTIVATING FACTOR FAP7-RELATED"/>
    <property type="match status" value="1"/>
</dbReference>
<dbReference type="AlphaFoldDB" id="A0A1H9CWV5"/>
<dbReference type="GO" id="GO:0042274">
    <property type="term" value="P:ribosomal small subunit biogenesis"/>
    <property type="evidence" value="ECO:0007669"/>
    <property type="project" value="UniProtKB-UniRule"/>
</dbReference>
<proteinExistence type="inferred from homology"/>
<dbReference type="InterPro" id="IPR020618">
    <property type="entry name" value="Adenyl_kinase_AK6"/>
</dbReference>
<comment type="similarity">
    <text evidence="7">Belongs to the adenylate kinase family. AK6 subfamily.</text>
</comment>
<protein>
    <recommendedName>
        <fullName evidence="7">Putative adenylate kinase</fullName>
        <shortName evidence="7">AK</shortName>
        <ecNumber evidence="7">2.7.4.3</ecNumber>
    </recommendedName>
    <alternativeName>
        <fullName evidence="7">ATP-AMP transphosphorylase</fullName>
    </alternativeName>
</protein>
<dbReference type="GO" id="GO:0005524">
    <property type="term" value="F:ATP binding"/>
    <property type="evidence" value="ECO:0007669"/>
    <property type="project" value="UniProtKB-UniRule"/>
</dbReference>
<feature type="region of interest" description="LID" evidence="7">
    <location>
        <begin position="110"/>
        <end position="120"/>
    </location>
</feature>
<dbReference type="Proteomes" id="UP000199114">
    <property type="component" value="Unassembled WGS sequence"/>
</dbReference>
<feature type="compositionally biased region" description="Low complexity" evidence="8">
    <location>
        <begin position="1"/>
        <end position="27"/>
    </location>
</feature>
<feature type="binding site" evidence="7">
    <location>
        <position position="15"/>
    </location>
    <ligand>
        <name>ATP</name>
        <dbReference type="ChEBI" id="CHEBI:30616"/>
    </ligand>
</feature>
<comment type="caution">
    <text evidence="7">Lacks conserved residue(s) required for the propagation of feature annotation.</text>
</comment>